<dbReference type="InterPro" id="IPR013078">
    <property type="entry name" value="His_Pase_superF_clade-1"/>
</dbReference>
<dbReference type="Pfam" id="PF00300">
    <property type="entry name" value="His_Phos_1"/>
    <property type="match status" value="1"/>
</dbReference>
<dbReference type="Proteomes" id="UP000444316">
    <property type="component" value="Unassembled WGS sequence"/>
</dbReference>
<accession>A0A845I6K4</accession>
<name>A0A845I6K4_9BURK</name>
<dbReference type="SUPFAM" id="SSF53254">
    <property type="entry name" value="Phosphoglycerate mutase-like"/>
    <property type="match status" value="1"/>
</dbReference>
<keyword evidence="2" id="KW-1185">Reference proteome</keyword>
<dbReference type="RefSeq" id="WP_161037094.1">
    <property type="nucleotide sequence ID" value="NZ_WWCL01000009.1"/>
</dbReference>
<evidence type="ECO:0000313" key="1">
    <source>
        <dbReference type="EMBL" id="MYN47716.1"/>
    </source>
</evidence>
<dbReference type="CDD" id="cd07067">
    <property type="entry name" value="HP_PGM_like"/>
    <property type="match status" value="1"/>
</dbReference>
<dbReference type="SMART" id="SM00855">
    <property type="entry name" value="PGAM"/>
    <property type="match status" value="1"/>
</dbReference>
<proteinExistence type="predicted"/>
<dbReference type="Gene3D" id="3.40.50.1240">
    <property type="entry name" value="Phosphoglycerate mutase-like"/>
    <property type="match status" value="1"/>
</dbReference>
<protein>
    <submittedName>
        <fullName evidence="1">Phosphoglycerate mutase</fullName>
    </submittedName>
</protein>
<evidence type="ECO:0000313" key="2">
    <source>
        <dbReference type="Proteomes" id="UP000444316"/>
    </source>
</evidence>
<dbReference type="AlphaFoldDB" id="A0A845I6K4"/>
<reference evidence="1" key="1">
    <citation type="submission" date="2019-12" db="EMBL/GenBank/DDBJ databases">
        <title>Novel species isolated from a subtropical stream in China.</title>
        <authorList>
            <person name="Lu H."/>
        </authorList>
    </citation>
    <scope>NUCLEOTIDE SEQUENCE [LARGE SCALE GENOMIC DNA]</scope>
    <source>
        <strain evidence="1">FT93W</strain>
    </source>
</reference>
<organism evidence="1 2">
    <name type="scientific">Duganella fentianensis</name>
    <dbReference type="NCBI Taxonomy" id="2692177"/>
    <lineage>
        <taxon>Bacteria</taxon>
        <taxon>Pseudomonadati</taxon>
        <taxon>Pseudomonadota</taxon>
        <taxon>Betaproteobacteria</taxon>
        <taxon>Burkholderiales</taxon>
        <taxon>Oxalobacteraceae</taxon>
        <taxon>Telluria group</taxon>
        <taxon>Duganella</taxon>
    </lineage>
</organism>
<gene>
    <name evidence="1" type="ORF">GTP23_22010</name>
</gene>
<dbReference type="EMBL" id="WWCL01000009">
    <property type="protein sequence ID" value="MYN47716.1"/>
    <property type="molecule type" value="Genomic_DNA"/>
</dbReference>
<sequence>MRLLLVRHPQPLIEQGVCYGSSDLAVNAEQLAQTTSALAASLAVALPHGMALYTSPLQRCTQLAHHLAAAMDLAPAIPDPRLAELHFGRWELQRWDDIARDEIDAWAADMVHYRPGGGESVLQMAQRVAAFYQHWHAQQQDAIVICHAGTIRLLQACQRGLAPAAMALEAAQQAHHIAYGSTLLLQT</sequence>
<comment type="caution">
    <text evidence="1">The sequence shown here is derived from an EMBL/GenBank/DDBJ whole genome shotgun (WGS) entry which is preliminary data.</text>
</comment>
<dbReference type="InterPro" id="IPR029033">
    <property type="entry name" value="His_PPase_superfam"/>
</dbReference>